<keyword evidence="2" id="KW-1185">Reference proteome</keyword>
<evidence type="ECO:0000313" key="2">
    <source>
        <dbReference type="Proteomes" id="UP001374803"/>
    </source>
</evidence>
<dbReference type="Proteomes" id="UP001374803">
    <property type="component" value="Chromosome"/>
</dbReference>
<gene>
    <name evidence="1" type="ORF">LVJ94_51640</name>
</gene>
<organism evidence="1 2">
    <name type="scientific">Pendulispora rubella</name>
    <dbReference type="NCBI Taxonomy" id="2741070"/>
    <lineage>
        <taxon>Bacteria</taxon>
        <taxon>Pseudomonadati</taxon>
        <taxon>Myxococcota</taxon>
        <taxon>Myxococcia</taxon>
        <taxon>Myxococcales</taxon>
        <taxon>Sorangiineae</taxon>
        <taxon>Pendulisporaceae</taxon>
        <taxon>Pendulispora</taxon>
    </lineage>
</organism>
<dbReference type="RefSeq" id="WP_394834984.1">
    <property type="nucleotide sequence ID" value="NZ_CP089929.1"/>
</dbReference>
<reference evidence="1" key="1">
    <citation type="submission" date="2021-12" db="EMBL/GenBank/DDBJ databases">
        <title>Discovery of the Pendulisporaceae a myxobacterial family with distinct sporulation behavior and unique specialized metabolism.</title>
        <authorList>
            <person name="Garcia R."/>
            <person name="Popoff A."/>
            <person name="Bader C.D."/>
            <person name="Loehr J."/>
            <person name="Walesch S."/>
            <person name="Walt C."/>
            <person name="Boldt J."/>
            <person name="Bunk B."/>
            <person name="Haeckl F.J.F.P.J."/>
            <person name="Gunesch A.P."/>
            <person name="Birkelbach J."/>
            <person name="Nuebel U."/>
            <person name="Pietschmann T."/>
            <person name="Bach T."/>
            <person name="Mueller R."/>
        </authorList>
    </citation>
    <scope>NUCLEOTIDE SEQUENCE</scope>
    <source>
        <strain evidence="1">MSr11367</strain>
    </source>
</reference>
<name>A0ABZ2L839_9BACT</name>
<proteinExistence type="predicted"/>
<sequence>MWIGLGIVAALVIGFFVLRSVMSSKMDSDYEKNKYVPLRRWAWEMQLSDAEEAALMQGLQAYEGAGNSLYINHEDALLKTYERPMVVSLFLLGARFRALGPNALANPAEAVKHLLEGFRAREESGVVHLQSPWFSEEVDGMNNDQFTTEARKVLESGQMAGLDGFDGWSSDEITGEIRMRVLAHAPPAVNAVQGATPYDQEQYAKSYAINTLVLDLGRLLVQYRALRASRHDLAPPAALRIVLVETLSRSAPGIGWSQVTASPLQQAIVLASVEGRATLQG</sequence>
<accession>A0ABZ2L839</accession>
<dbReference type="EMBL" id="CP089983">
    <property type="protein sequence ID" value="WXB05340.1"/>
    <property type="molecule type" value="Genomic_DNA"/>
</dbReference>
<protein>
    <submittedName>
        <fullName evidence="1">Uncharacterized protein</fullName>
    </submittedName>
</protein>
<evidence type="ECO:0000313" key="1">
    <source>
        <dbReference type="EMBL" id="WXB05340.1"/>
    </source>
</evidence>